<comment type="caution">
    <text evidence="1">The sequence shown here is derived from an EMBL/GenBank/DDBJ whole genome shotgun (WGS) entry which is preliminary data.</text>
</comment>
<evidence type="ECO:0000313" key="1">
    <source>
        <dbReference type="EMBL" id="PWI72550.1"/>
    </source>
</evidence>
<gene>
    <name evidence="1" type="ORF">PCL_11173</name>
</gene>
<sequence>MCDVAQNGVGCTAAAGRVSRAVGDSWDFAGGESASVNEQYEASATAPDGGEQQRRWIRWRQNRQRTSLVAPEGCELNSGAAVQLRRAADCFLRRRANRALDTNEADGSLKAGAARAEAVRNPWFYATGWENR</sequence>
<name>A0A2U3EDM3_PURLI</name>
<dbReference type="Proteomes" id="UP000245956">
    <property type="component" value="Unassembled WGS sequence"/>
</dbReference>
<proteinExistence type="predicted"/>
<reference evidence="1 2" key="1">
    <citation type="journal article" date="2016" name="Front. Microbiol.">
        <title>Genome and transcriptome sequences reveal the specific parasitism of the nematophagous Purpureocillium lilacinum 36-1.</title>
        <authorList>
            <person name="Xie J."/>
            <person name="Li S."/>
            <person name="Mo C."/>
            <person name="Xiao X."/>
            <person name="Peng D."/>
            <person name="Wang G."/>
            <person name="Xiao Y."/>
        </authorList>
    </citation>
    <scope>NUCLEOTIDE SEQUENCE [LARGE SCALE GENOMIC DNA]</scope>
    <source>
        <strain evidence="1 2">36-1</strain>
    </source>
</reference>
<accession>A0A2U3EDM3</accession>
<evidence type="ECO:0000313" key="2">
    <source>
        <dbReference type="Proteomes" id="UP000245956"/>
    </source>
</evidence>
<dbReference type="AlphaFoldDB" id="A0A2U3EDM3"/>
<protein>
    <submittedName>
        <fullName evidence="1">Uncharacterized protein</fullName>
    </submittedName>
</protein>
<organism evidence="1 2">
    <name type="scientific">Purpureocillium lilacinum</name>
    <name type="common">Paecilomyces lilacinus</name>
    <dbReference type="NCBI Taxonomy" id="33203"/>
    <lineage>
        <taxon>Eukaryota</taxon>
        <taxon>Fungi</taxon>
        <taxon>Dikarya</taxon>
        <taxon>Ascomycota</taxon>
        <taxon>Pezizomycotina</taxon>
        <taxon>Sordariomycetes</taxon>
        <taxon>Hypocreomycetidae</taxon>
        <taxon>Hypocreales</taxon>
        <taxon>Ophiocordycipitaceae</taxon>
        <taxon>Purpureocillium</taxon>
    </lineage>
</organism>
<dbReference type="EMBL" id="LCWV01000006">
    <property type="protein sequence ID" value="PWI72550.1"/>
    <property type="molecule type" value="Genomic_DNA"/>
</dbReference>